<keyword evidence="1" id="KW-0732">Signal</keyword>
<dbReference type="Proteomes" id="UP001190700">
    <property type="component" value="Unassembled WGS sequence"/>
</dbReference>
<keyword evidence="7" id="KW-1185">Reference proteome</keyword>
<feature type="transmembrane region" description="Helical" evidence="4">
    <location>
        <begin position="38"/>
        <end position="56"/>
    </location>
</feature>
<protein>
    <recommendedName>
        <fullName evidence="5">Calcineurin-like phosphoesterase domain-containing protein</fullName>
    </recommendedName>
</protein>
<evidence type="ECO:0000313" key="7">
    <source>
        <dbReference type="Proteomes" id="UP001190700"/>
    </source>
</evidence>
<evidence type="ECO:0000256" key="2">
    <source>
        <dbReference type="ARBA" id="ARBA00022801"/>
    </source>
</evidence>
<sequence length="455" mass="51739">MSKTERTPRLVRHHSEFNISAIVPSNTLWSYLDTKRNLLIVSLVLMVVVLPTWLEWRDDQFTQEIRFAAMGDWGGKGEEPFTSKMQVAVAQALKFRSHRTRINFFLSLGDNFLDHGIEGGVDGDKAKERFEKTFEKVYEGEEFDKPWFISAGDHDHDRNVTAQLAYSDRSTRWKFPQLYYAFTKQIMQRKVMIVVTDSYNLERELNFANKNRKKDSTYVVVDENAPQLAWLKETLEASTADWIVVCGHFPLYSVGEYGATAVLQQYVAPLLESTGVALYLSAHDRLLQHIKVNGSCVDHVGSGAGSDVSTQLLNKKSNPKGSVKMFYNDKPGFALVLVSQHTLDVKFVNSNGTQVHAFRKSNPREAGQKRVKKGNRVALHTYVDSHPMAKVQGAESVPDPVKNSTDRPKARNHFLNRYSEQFMSHFRRGKRADKKDDADEGKDNKTDGSNGGWRR</sequence>
<dbReference type="AlphaFoldDB" id="A0AAE0GAU9"/>
<dbReference type="GO" id="GO:0016787">
    <property type="term" value="F:hydrolase activity"/>
    <property type="evidence" value="ECO:0007669"/>
    <property type="project" value="UniProtKB-KW"/>
</dbReference>
<dbReference type="InterPro" id="IPR029052">
    <property type="entry name" value="Metallo-depent_PP-like"/>
</dbReference>
<organism evidence="6 7">
    <name type="scientific">Cymbomonas tetramitiformis</name>
    <dbReference type="NCBI Taxonomy" id="36881"/>
    <lineage>
        <taxon>Eukaryota</taxon>
        <taxon>Viridiplantae</taxon>
        <taxon>Chlorophyta</taxon>
        <taxon>Pyramimonadophyceae</taxon>
        <taxon>Pyramimonadales</taxon>
        <taxon>Pyramimonadaceae</taxon>
        <taxon>Cymbomonas</taxon>
    </lineage>
</organism>
<name>A0AAE0GAU9_9CHLO</name>
<dbReference type="Gene3D" id="3.60.21.10">
    <property type="match status" value="1"/>
</dbReference>
<keyword evidence="2" id="KW-0378">Hydrolase</keyword>
<keyword evidence="4" id="KW-0812">Transmembrane</keyword>
<dbReference type="InterPro" id="IPR051558">
    <property type="entry name" value="Metallophosphoesterase_PAP"/>
</dbReference>
<keyword evidence="4" id="KW-1133">Transmembrane helix</keyword>
<dbReference type="PANTHER" id="PTHR10161:SF14">
    <property type="entry name" value="TARTRATE-RESISTANT ACID PHOSPHATASE TYPE 5"/>
    <property type="match status" value="1"/>
</dbReference>
<dbReference type="InterPro" id="IPR004843">
    <property type="entry name" value="Calcineurin-like_PHP"/>
</dbReference>
<feature type="region of interest" description="Disordered" evidence="3">
    <location>
        <begin position="391"/>
        <end position="455"/>
    </location>
</feature>
<dbReference type="PANTHER" id="PTHR10161">
    <property type="entry name" value="TARTRATE-RESISTANT ACID PHOSPHATASE TYPE 5"/>
    <property type="match status" value="1"/>
</dbReference>
<feature type="compositionally biased region" description="Basic and acidic residues" evidence="3">
    <location>
        <begin position="433"/>
        <end position="446"/>
    </location>
</feature>
<evidence type="ECO:0000256" key="4">
    <source>
        <dbReference type="SAM" id="Phobius"/>
    </source>
</evidence>
<dbReference type="SUPFAM" id="SSF56300">
    <property type="entry name" value="Metallo-dependent phosphatases"/>
    <property type="match status" value="1"/>
</dbReference>
<evidence type="ECO:0000259" key="5">
    <source>
        <dbReference type="Pfam" id="PF00149"/>
    </source>
</evidence>
<evidence type="ECO:0000256" key="1">
    <source>
        <dbReference type="ARBA" id="ARBA00022729"/>
    </source>
</evidence>
<comment type="caution">
    <text evidence="6">The sequence shown here is derived from an EMBL/GenBank/DDBJ whole genome shotgun (WGS) entry which is preliminary data.</text>
</comment>
<dbReference type="Pfam" id="PF00149">
    <property type="entry name" value="Metallophos"/>
    <property type="match status" value="1"/>
</dbReference>
<accession>A0AAE0GAU9</accession>
<reference evidence="6 7" key="1">
    <citation type="journal article" date="2015" name="Genome Biol. Evol.">
        <title>Comparative Genomics of a Bacterivorous Green Alga Reveals Evolutionary Causalities and Consequences of Phago-Mixotrophic Mode of Nutrition.</title>
        <authorList>
            <person name="Burns J.A."/>
            <person name="Paasch A."/>
            <person name="Narechania A."/>
            <person name="Kim E."/>
        </authorList>
    </citation>
    <scope>NUCLEOTIDE SEQUENCE [LARGE SCALE GENOMIC DNA]</scope>
    <source>
        <strain evidence="6 7">PLY_AMNH</strain>
    </source>
</reference>
<evidence type="ECO:0000256" key="3">
    <source>
        <dbReference type="SAM" id="MobiDB-lite"/>
    </source>
</evidence>
<feature type="domain" description="Calcineurin-like phosphoesterase" evidence="5">
    <location>
        <begin position="65"/>
        <end position="284"/>
    </location>
</feature>
<proteinExistence type="predicted"/>
<gene>
    <name evidence="6" type="ORF">CYMTET_17273</name>
</gene>
<keyword evidence="4" id="KW-0472">Membrane</keyword>
<dbReference type="EMBL" id="LGRX02007663">
    <property type="protein sequence ID" value="KAK3274545.1"/>
    <property type="molecule type" value="Genomic_DNA"/>
</dbReference>
<evidence type="ECO:0000313" key="6">
    <source>
        <dbReference type="EMBL" id="KAK3274545.1"/>
    </source>
</evidence>